<proteinExistence type="predicted"/>
<keyword evidence="2" id="KW-1185">Reference proteome</keyword>
<name>A0A3S5B3Z6_9PLAT</name>
<organism evidence="1 2">
    <name type="scientific">Protopolystoma xenopodis</name>
    <dbReference type="NCBI Taxonomy" id="117903"/>
    <lineage>
        <taxon>Eukaryota</taxon>
        <taxon>Metazoa</taxon>
        <taxon>Spiralia</taxon>
        <taxon>Lophotrochozoa</taxon>
        <taxon>Platyhelminthes</taxon>
        <taxon>Monogenea</taxon>
        <taxon>Polyopisthocotylea</taxon>
        <taxon>Polystomatidea</taxon>
        <taxon>Polystomatidae</taxon>
        <taxon>Protopolystoma</taxon>
    </lineage>
</organism>
<dbReference type="Proteomes" id="UP000784294">
    <property type="component" value="Unassembled WGS sequence"/>
</dbReference>
<comment type="caution">
    <text evidence="1">The sequence shown here is derived from an EMBL/GenBank/DDBJ whole genome shotgun (WGS) entry which is preliminary data.</text>
</comment>
<accession>A0A3S5B3Z6</accession>
<evidence type="ECO:0000313" key="1">
    <source>
        <dbReference type="EMBL" id="VEL39696.1"/>
    </source>
</evidence>
<reference evidence="1" key="1">
    <citation type="submission" date="2018-11" db="EMBL/GenBank/DDBJ databases">
        <authorList>
            <consortium name="Pathogen Informatics"/>
        </authorList>
    </citation>
    <scope>NUCLEOTIDE SEQUENCE</scope>
</reference>
<evidence type="ECO:0000313" key="2">
    <source>
        <dbReference type="Proteomes" id="UP000784294"/>
    </source>
</evidence>
<sequence>MAIKFTRRDHHCPRFYSEQLDPYNCGSKVSTRSHQIPLHSTGFHWIDRRHLLHGNILGVGGHRPNRQIRPHAKSGLRQSRILKVPSTRTSNHLCLLPTMATRLMSAVLRPDPRRRCTASGRRLRRLRRLLGSSAARARVRPAELSQTLKPLTLFYRSTRWPTARRHLGPSSTQPNEVSWTTQAEFESKGFGAEASIRTAGYDQPRGQIVSSSCRYSSTSAQLMPGLPHSAMQHDTSTTSTNAIF</sequence>
<dbReference type="EMBL" id="CAAALY010262215">
    <property type="protein sequence ID" value="VEL39696.1"/>
    <property type="molecule type" value="Genomic_DNA"/>
</dbReference>
<dbReference type="AlphaFoldDB" id="A0A3S5B3Z6"/>
<gene>
    <name evidence="1" type="ORF">PXEA_LOCUS33136</name>
</gene>
<protein>
    <submittedName>
        <fullName evidence="1">Uncharacterized protein</fullName>
    </submittedName>
</protein>